<dbReference type="Proteomes" id="UP000566813">
    <property type="component" value="Unassembled WGS sequence"/>
</dbReference>
<keyword evidence="1" id="KW-0812">Transmembrane</keyword>
<reference evidence="2 3" key="1">
    <citation type="submission" date="2020-08" db="EMBL/GenBank/DDBJ databases">
        <title>The genome sequence of type strain Novosphingobium flavum NBRC 111647.</title>
        <authorList>
            <person name="Liu Y."/>
        </authorList>
    </citation>
    <scope>NUCLEOTIDE SEQUENCE [LARGE SCALE GENOMIC DNA]</scope>
    <source>
        <strain evidence="2 3">NBRC 111647</strain>
    </source>
</reference>
<keyword evidence="1" id="KW-1133">Transmembrane helix</keyword>
<dbReference type="AlphaFoldDB" id="A0A7X1KLN7"/>
<feature type="transmembrane region" description="Helical" evidence="1">
    <location>
        <begin position="6"/>
        <end position="26"/>
    </location>
</feature>
<dbReference type="SUPFAM" id="SSF53474">
    <property type="entry name" value="alpha/beta-Hydrolases"/>
    <property type="match status" value="1"/>
</dbReference>
<sequence length="370" mass="39215">MVRKFLYVIAGLTVVFFLGRVALNFWSGDLARMALVPDHGIEAAAPLPASAWADPRMWLARPGLAADPAQFRPEGMAPDPAPLPAAVFFVHPTSYFDRAHWNAPLDDPHAEVMSINMVRGMASAFNASPDVWVPRYRQATFGAFLTEGAARDAALERAYGDVRAAFAAFLAAVPADRPIVLAGHSQGALHLKRLLRDEVAGKPLARRIAAAYVIGWPVSIEHDLPQVGLPACQNAGQPGCVVSWQTYAEPADPGLTLEAYARTPALDGKLPGASPFLCTNPLTGAPHSAATGAANLGTLLPDPSLTGARLLPGLVPARCGGDGFLLIGPPPAMGPYVLPGNNYHIYDIPLFWANLRADVAARVAAWRPAP</sequence>
<keyword evidence="1" id="KW-0472">Membrane</keyword>
<organism evidence="2 3">
    <name type="scientific">Novosphingobium flavum</name>
    <dbReference type="NCBI Taxonomy" id="1778672"/>
    <lineage>
        <taxon>Bacteria</taxon>
        <taxon>Pseudomonadati</taxon>
        <taxon>Pseudomonadota</taxon>
        <taxon>Alphaproteobacteria</taxon>
        <taxon>Sphingomonadales</taxon>
        <taxon>Sphingomonadaceae</taxon>
        <taxon>Novosphingobium</taxon>
    </lineage>
</organism>
<dbReference type="RefSeq" id="WP_185664036.1">
    <property type="nucleotide sequence ID" value="NZ_JACLAW010000006.1"/>
</dbReference>
<dbReference type="Gene3D" id="3.40.50.1820">
    <property type="entry name" value="alpha/beta hydrolase"/>
    <property type="match status" value="1"/>
</dbReference>
<protein>
    <submittedName>
        <fullName evidence="2">DUF3089 domain-containing protein</fullName>
    </submittedName>
</protein>
<name>A0A7X1KLN7_9SPHN</name>
<accession>A0A7X1KLN7</accession>
<dbReference type="Pfam" id="PF11288">
    <property type="entry name" value="DUF3089"/>
    <property type="match status" value="1"/>
</dbReference>
<dbReference type="InterPro" id="IPR021440">
    <property type="entry name" value="DUF3089"/>
</dbReference>
<evidence type="ECO:0000313" key="2">
    <source>
        <dbReference type="EMBL" id="MBC2665787.1"/>
    </source>
</evidence>
<comment type="caution">
    <text evidence="2">The sequence shown here is derived from an EMBL/GenBank/DDBJ whole genome shotgun (WGS) entry which is preliminary data.</text>
</comment>
<dbReference type="InterPro" id="IPR029058">
    <property type="entry name" value="AB_hydrolase_fold"/>
</dbReference>
<dbReference type="EMBL" id="JACLAW010000006">
    <property type="protein sequence ID" value="MBC2665787.1"/>
    <property type="molecule type" value="Genomic_DNA"/>
</dbReference>
<evidence type="ECO:0000256" key="1">
    <source>
        <dbReference type="SAM" id="Phobius"/>
    </source>
</evidence>
<proteinExistence type="predicted"/>
<keyword evidence="3" id="KW-1185">Reference proteome</keyword>
<evidence type="ECO:0000313" key="3">
    <source>
        <dbReference type="Proteomes" id="UP000566813"/>
    </source>
</evidence>
<gene>
    <name evidence="2" type="ORF">H7F51_09650</name>
</gene>